<protein>
    <submittedName>
        <fullName evidence="1">Uncharacterized protein</fullName>
    </submittedName>
</protein>
<dbReference type="EMBL" id="BDGG01000005">
    <property type="protein sequence ID" value="GAU99397.1"/>
    <property type="molecule type" value="Genomic_DNA"/>
</dbReference>
<reference evidence="1 2" key="1">
    <citation type="journal article" date="2016" name="Nat. Commun.">
        <title>Extremotolerant tardigrade genome and improved radiotolerance of human cultured cells by tardigrade-unique protein.</title>
        <authorList>
            <person name="Hashimoto T."/>
            <person name="Horikawa D.D."/>
            <person name="Saito Y."/>
            <person name="Kuwahara H."/>
            <person name="Kozuka-Hata H."/>
            <person name="Shin-I T."/>
            <person name="Minakuchi Y."/>
            <person name="Ohishi K."/>
            <person name="Motoyama A."/>
            <person name="Aizu T."/>
            <person name="Enomoto A."/>
            <person name="Kondo K."/>
            <person name="Tanaka S."/>
            <person name="Hara Y."/>
            <person name="Koshikawa S."/>
            <person name="Sagara H."/>
            <person name="Miura T."/>
            <person name="Yokobori S."/>
            <person name="Miyagawa K."/>
            <person name="Suzuki Y."/>
            <person name="Kubo T."/>
            <person name="Oyama M."/>
            <person name="Kohara Y."/>
            <person name="Fujiyama A."/>
            <person name="Arakawa K."/>
            <person name="Katayama T."/>
            <person name="Toyoda A."/>
            <person name="Kunieda T."/>
        </authorList>
    </citation>
    <scope>NUCLEOTIDE SEQUENCE [LARGE SCALE GENOMIC DNA]</scope>
    <source>
        <strain evidence="1 2">YOKOZUNA-1</strain>
    </source>
</reference>
<dbReference type="Proteomes" id="UP000186922">
    <property type="component" value="Unassembled WGS sequence"/>
</dbReference>
<dbReference type="AlphaFoldDB" id="A0A1D1VI07"/>
<comment type="caution">
    <text evidence="1">The sequence shown here is derived from an EMBL/GenBank/DDBJ whole genome shotgun (WGS) entry which is preliminary data.</text>
</comment>
<keyword evidence="2" id="KW-1185">Reference proteome</keyword>
<name>A0A1D1VI07_RAMVA</name>
<organism evidence="1 2">
    <name type="scientific">Ramazzottius varieornatus</name>
    <name type="common">Water bear</name>
    <name type="synonym">Tardigrade</name>
    <dbReference type="NCBI Taxonomy" id="947166"/>
    <lineage>
        <taxon>Eukaryota</taxon>
        <taxon>Metazoa</taxon>
        <taxon>Ecdysozoa</taxon>
        <taxon>Tardigrada</taxon>
        <taxon>Eutardigrada</taxon>
        <taxon>Parachela</taxon>
        <taxon>Hypsibioidea</taxon>
        <taxon>Ramazzottiidae</taxon>
        <taxon>Ramazzottius</taxon>
    </lineage>
</organism>
<evidence type="ECO:0000313" key="2">
    <source>
        <dbReference type="Proteomes" id="UP000186922"/>
    </source>
</evidence>
<sequence>MRAYKEACSSAESPEDIVVNPFHRPKNVKQAVNAKAAEKKSVFGGSIAQFLDGHQNVHLRSVEMDGEQFLTYILTHSYQLNLFAGFVDRNSSRRCTATPPSTWEENTL</sequence>
<gene>
    <name evidence="1" type="primary">RvY_10407</name>
    <name evidence="1" type="synonym">RvY_10407.3</name>
    <name evidence="1" type="ORF">RvY_10407-3</name>
</gene>
<evidence type="ECO:0000313" key="1">
    <source>
        <dbReference type="EMBL" id="GAU99397.1"/>
    </source>
</evidence>
<accession>A0A1D1VI07</accession>
<proteinExistence type="predicted"/>